<reference evidence="2 3" key="1">
    <citation type="submission" date="2014-04" db="EMBL/GenBank/DDBJ databases">
        <title>Draft genome sequence of Pantoea beijingensis strain LMG 27579, an emerging pathogen to Pleurotus eryngii with potential industrial application.</title>
        <authorList>
            <person name="Xu F."/>
            <person name="Liu Y."/>
            <person name="Wang S."/>
            <person name="Yin Y."/>
            <person name="Ma Y."/>
            <person name="Zhao S."/>
            <person name="Rong C."/>
        </authorList>
    </citation>
    <scope>NUCLEOTIDE SEQUENCE [LARGE SCALE GENOMIC DNA]</scope>
    <source>
        <strain evidence="2 3">LMG 27579</strain>
    </source>
</reference>
<proteinExistence type="predicted"/>
<evidence type="ECO:0000256" key="1">
    <source>
        <dbReference type="SAM" id="MobiDB-lite"/>
    </source>
</evidence>
<evidence type="ECO:0000313" key="3">
    <source>
        <dbReference type="Proteomes" id="UP000288794"/>
    </source>
</evidence>
<keyword evidence="3" id="KW-1185">Reference proteome</keyword>
<protein>
    <submittedName>
        <fullName evidence="2">Uncharacterized protein</fullName>
    </submittedName>
</protein>
<accession>A0A443IEU8</accession>
<evidence type="ECO:0000313" key="2">
    <source>
        <dbReference type="EMBL" id="RWR02593.1"/>
    </source>
</evidence>
<gene>
    <name evidence="2" type="ORF">ED28_07245</name>
</gene>
<name>A0A443IEU8_9GAMM</name>
<dbReference type="EMBL" id="JMEE01000012">
    <property type="protein sequence ID" value="RWR02593.1"/>
    <property type="molecule type" value="Genomic_DNA"/>
</dbReference>
<organism evidence="2 3">
    <name type="scientific">[Pantoea] beijingensis</name>
    <dbReference type="NCBI Taxonomy" id="1324864"/>
    <lineage>
        <taxon>Bacteria</taxon>
        <taxon>Pseudomonadati</taxon>
        <taxon>Pseudomonadota</taxon>
        <taxon>Gammaproteobacteria</taxon>
        <taxon>Enterobacterales</taxon>
        <taxon>Erwiniaceae</taxon>
        <taxon>Erwinia</taxon>
    </lineage>
</organism>
<dbReference type="Proteomes" id="UP000288794">
    <property type="component" value="Unassembled WGS sequence"/>
</dbReference>
<dbReference type="AlphaFoldDB" id="A0A443IEU8"/>
<feature type="region of interest" description="Disordered" evidence="1">
    <location>
        <begin position="103"/>
        <end position="132"/>
    </location>
</feature>
<sequence length="132" mass="15131">MTVITKPVSFLFLPLLCRMRTRMHRLQSPDVHLRVDLGGFNAPVPRHRLYPSEVCPVLLHLRCHRASKPVFAGGLYAGHTDKNQSDPRLYRHYHQEQPRAVGLHQGVKLHPLQQEEDEPVDQGISGGAERYR</sequence>
<comment type="caution">
    <text evidence="2">The sequence shown here is derived from an EMBL/GenBank/DDBJ whole genome shotgun (WGS) entry which is preliminary data.</text>
</comment>